<dbReference type="PANTHER" id="PTHR38016:SF1">
    <property type="entry name" value="LIMITING CO2-INDUCIBLE PROTEIN B_C BETA CARBONYIC ANHYDRASE DOMAIN-CONTAINING PROTEIN"/>
    <property type="match status" value="1"/>
</dbReference>
<evidence type="ECO:0000259" key="1">
    <source>
        <dbReference type="Pfam" id="PF18599"/>
    </source>
</evidence>
<dbReference type="AlphaFoldDB" id="A0A7S1VVT5"/>
<accession>A0A7S1VVT5</accession>
<sequence>MMRFAVISRPQGQAGVQCRHFWASWGASSETMADKVQAAFPNAVPNGELVEKVTGALSKHGYGESSTLVATSLCCDEVNRVLERDFGAKYNDNFSMGGLAGFPFGGLTSFGAMAAHIPDGGSCLVVFGPHVGVNSDGKVGTVERRGKEDGGACCGSACAALGHVNCVSKGEAEPAGIDVFSDPTDAQQAMVGNLLLPHADKLAKAEDQMVQLPLSLYDAQKDMMDKILEGGCQAVGGDGKIALLGGVQINTPEEEEDYFLPLSFEVRSNKNEKLEDLMF</sequence>
<dbReference type="EMBL" id="HBGK01053929">
    <property type="protein sequence ID" value="CAD9312902.1"/>
    <property type="molecule type" value="Transcribed_RNA"/>
</dbReference>
<reference evidence="2" key="1">
    <citation type="submission" date="2021-01" db="EMBL/GenBank/DDBJ databases">
        <authorList>
            <person name="Corre E."/>
            <person name="Pelletier E."/>
            <person name="Niang G."/>
            <person name="Scheremetjew M."/>
            <person name="Finn R."/>
            <person name="Kale V."/>
            <person name="Holt S."/>
            <person name="Cochrane G."/>
            <person name="Meng A."/>
            <person name="Brown T."/>
            <person name="Cohen L."/>
        </authorList>
    </citation>
    <scope>NUCLEOTIDE SEQUENCE</scope>
    <source>
        <strain evidence="2">CCMP 410</strain>
    </source>
</reference>
<evidence type="ECO:0000313" key="2">
    <source>
        <dbReference type="EMBL" id="CAD9312902.1"/>
    </source>
</evidence>
<dbReference type="InterPro" id="IPR040703">
    <property type="entry name" value="LCIB/C_CA"/>
</dbReference>
<protein>
    <recommendedName>
        <fullName evidence="1">Limiting CO2-inducible protein B/C beta carbonyic anhydrase domain-containing protein</fullName>
    </recommendedName>
</protein>
<proteinExistence type="predicted"/>
<gene>
    <name evidence="2" type="ORF">GOCE00092_LOCUS28445</name>
</gene>
<name>A0A7S1VVT5_9STRA</name>
<dbReference type="PANTHER" id="PTHR38016">
    <property type="entry name" value="UNNAMED PRODUCT"/>
    <property type="match status" value="1"/>
</dbReference>
<dbReference type="Pfam" id="PF18599">
    <property type="entry name" value="LCIB_C_CA"/>
    <property type="match status" value="1"/>
</dbReference>
<organism evidence="2">
    <name type="scientific">Grammatophora oceanica</name>
    <dbReference type="NCBI Taxonomy" id="210454"/>
    <lineage>
        <taxon>Eukaryota</taxon>
        <taxon>Sar</taxon>
        <taxon>Stramenopiles</taxon>
        <taxon>Ochrophyta</taxon>
        <taxon>Bacillariophyta</taxon>
        <taxon>Fragilariophyceae</taxon>
        <taxon>Fragilariophycidae</taxon>
        <taxon>Rhabdonematales</taxon>
        <taxon>Grammatophoraceae</taxon>
        <taxon>Grammatophora</taxon>
    </lineage>
</organism>
<feature type="domain" description="Limiting CO2-inducible protein B/C beta carbonyic anhydrase" evidence="1">
    <location>
        <begin position="43"/>
        <end position="267"/>
    </location>
</feature>